<keyword evidence="4" id="KW-0238">DNA-binding</keyword>
<evidence type="ECO:0000256" key="7">
    <source>
        <dbReference type="SAM" id="MobiDB-lite"/>
    </source>
</evidence>
<feature type="compositionally biased region" description="Basic residues" evidence="7">
    <location>
        <begin position="154"/>
        <end position="170"/>
    </location>
</feature>
<evidence type="ECO:0000256" key="5">
    <source>
        <dbReference type="ARBA" id="ARBA00023163"/>
    </source>
</evidence>
<dbReference type="GO" id="GO:0008270">
    <property type="term" value="F:zinc ion binding"/>
    <property type="evidence" value="ECO:0007669"/>
    <property type="project" value="InterPro"/>
</dbReference>
<keyword evidence="3" id="KW-0805">Transcription regulation</keyword>
<dbReference type="PROSITE" id="PS50048">
    <property type="entry name" value="ZN2_CY6_FUNGAL_2"/>
    <property type="match status" value="1"/>
</dbReference>
<dbReference type="CDD" id="cd00067">
    <property type="entry name" value="GAL4"/>
    <property type="match status" value="1"/>
</dbReference>
<feature type="region of interest" description="Disordered" evidence="7">
    <location>
        <begin position="150"/>
        <end position="193"/>
    </location>
</feature>
<reference evidence="9" key="2">
    <citation type="submission" date="2020-11" db="EMBL/GenBank/DDBJ databases">
        <authorList>
            <consortium name="DOE Joint Genome Institute"/>
            <person name="Kuo A."/>
            <person name="Miyauchi S."/>
            <person name="Kiss E."/>
            <person name="Drula E."/>
            <person name="Kohler A."/>
            <person name="Sanchez-Garcia M."/>
            <person name="Andreopoulos B."/>
            <person name="Barry K.W."/>
            <person name="Bonito G."/>
            <person name="Buee M."/>
            <person name="Carver A."/>
            <person name="Chen C."/>
            <person name="Cichocki N."/>
            <person name="Clum A."/>
            <person name="Culley D."/>
            <person name="Crous P.W."/>
            <person name="Fauchery L."/>
            <person name="Girlanda M."/>
            <person name="Hayes R."/>
            <person name="Keri Z."/>
            <person name="Labutti K."/>
            <person name="Lipzen A."/>
            <person name="Lombard V."/>
            <person name="Magnuson J."/>
            <person name="Maillard F."/>
            <person name="Morin E."/>
            <person name="Murat C."/>
            <person name="Nolan M."/>
            <person name="Ohm R."/>
            <person name="Pangilinan J."/>
            <person name="Pereira M."/>
            <person name="Perotto S."/>
            <person name="Peter M."/>
            <person name="Riley R."/>
            <person name="Sitrit Y."/>
            <person name="Stielow B."/>
            <person name="Szollosi G."/>
            <person name="Zifcakova L."/>
            <person name="Stursova M."/>
            <person name="Spatafora J.W."/>
            <person name="Tedersoo L."/>
            <person name="Vaario L.-M."/>
            <person name="Yamada A."/>
            <person name="Yan M."/>
            <person name="Wang P."/>
            <person name="Xu J."/>
            <person name="Bruns T."/>
            <person name="Baldrian P."/>
            <person name="Vilgalys R."/>
            <person name="Henrissat B."/>
            <person name="Grigoriev I.V."/>
            <person name="Hibbett D."/>
            <person name="Nagy L.G."/>
            <person name="Martin F.M."/>
        </authorList>
    </citation>
    <scope>NUCLEOTIDE SEQUENCE</scope>
    <source>
        <strain evidence="9">UH-Tt-Lm1</strain>
    </source>
</reference>
<dbReference type="InterPro" id="IPR001138">
    <property type="entry name" value="Zn2Cys6_DnaBD"/>
</dbReference>
<feature type="region of interest" description="Disordered" evidence="7">
    <location>
        <begin position="1"/>
        <end position="31"/>
    </location>
</feature>
<dbReference type="EMBL" id="WIUZ02000004">
    <property type="protein sequence ID" value="KAF9788236.1"/>
    <property type="molecule type" value="Genomic_DNA"/>
</dbReference>
<dbReference type="GO" id="GO:0003677">
    <property type="term" value="F:DNA binding"/>
    <property type="evidence" value="ECO:0007669"/>
    <property type="project" value="UniProtKB-KW"/>
</dbReference>
<accession>A0A9P6HKU2</accession>
<gene>
    <name evidence="9" type="ORF">BJ322DRAFT_1047861</name>
</gene>
<dbReference type="Proteomes" id="UP000736335">
    <property type="component" value="Unassembled WGS sequence"/>
</dbReference>
<evidence type="ECO:0000256" key="1">
    <source>
        <dbReference type="ARBA" id="ARBA00022723"/>
    </source>
</evidence>
<name>A0A9P6HKU2_9AGAM</name>
<evidence type="ECO:0000256" key="6">
    <source>
        <dbReference type="ARBA" id="ARBA00023242"/>
    </source>
</evidence>
<feature type="compositionally biased region" description="Polar residues" evidence="7">
    <location>
        <begin position="289"/>
        <end position="304"/>
    </location>
</feature>
<proteinExistence type="predicted"/>
<protein>
    <recommendedName>
        <fullName evidence="8">Zn(2)-C6 fungal-type domain-containing protein</fullName>
    </recommendedName>
</protein>
<evidence type="ECO:0000256" key="2">
    <source>
        <dbReference type="ARBA" id="ARBA00022833"/>
    </source>
</evidence>
<feature type="region of interest" description="Disordered" evidence="7">
    <location>
        <begin position="242"/>
        <end position="319"/>
    </location>
</feature>
<feature type="domain" description="Zn(2)-C6 fungal-type" evidence="8">
    <location>
        <begin position="119"/>
        <end position="148"/>
    </location>
</feature>
<dbReference type="PANTHER" id="PTHR47659">
    <property type="entry name" value="ZN(II)2CYS6 TRANSCRIPTION FACTOR (EUROFUNG)-RELATED"/>
    <property type="match status" value="1"/>
</dbReference>
<dbReference type="SMART" id="SM00066">
    <property type="entry name" value="GAL4"/>
    <property type="match status" value="1"/>
</dbReference>
<evidence type="ECO:0000259" key="8">
    <source>
        <dbReference type="PROSITE" id="PS50048"/>
    </source>
</evidence>
<evidence type="ECO:0000256" key="4">
    <source>
        <dbReference type="ARBA" id="ARBA00023125"/>
    </source>
</evidence>
<keyword evidence="1" id="KW-0479">Metal-binding</keyword>
<dbReference type="PANTHER" id="PTHR47659:SF7">
    <property type="entry name" value="FUNGAL TRANSCRIPTIONAL REGULATORY PROTEIN, N-TERMINAL DOMAIN-CONTAINING PROTEIN"/>
    <property type="match status" value="1"/>
</dbReference>
<reference evidence="9" key="1">
    <citation type="journal article" date="2020" name="Nat. Commun.">
        <title>Large-scale genome sequencing of mycorrhizal fungi provides insights into the early evolution of symbiotic traits.</title>
        <authorList>
            <person name="Miyauchi S."/>
            <person name="Kiss E."/>
            <person name="Kuo A."/>
            <person name="Drula E."/>
            <person name="Kohler A."/>
            <person name="Sanchez-Garcia M."/>
            <person name="Morin E."/>
            <person name="Andreopoulos B."/>
            <person name="Barry K.W."/>
            <person name="Bonito G."/>
            <person name="Buee M."/>
            <person name="Carver A."/>
            <person name="Chen C."/>
            <person name="Cichocki N."/>
            <person name="Clum A."/>
            <person name="Culley D."/>
            <person name="Crous P.W."/>
            <person name="Fauchery L."/>
            <person name="Girlanda M."/>
            <person name="Hayes R.D."/>
            <person name="Keri Z."/>
            <person name="LaButti K."/>
            <person name="Lipzen A."/>
            <person name="Lombard V."/>
            <person name="Magnuson J."/>
            <person name="Maillard F."/>
            <person name="Murat C."/>
            <person name="Nolan M."/>
            <person name="Ohm R.A."/>
            <person name="Pangilinan J."/>
            <person name="Pereira M.F."/>
            <person name="Perotto S."/>
            <person name="Peter M."/>
            <person name="Pfister S."/>
            <person name="Riley R."/>
            <person name="Sitrit Y."/>
            <person name="Stielow J.B."/>
            <person name="Szollosi G."/>
            <person name="Zifcakova L."/>
            <person name="Stursova M."/>
            <person name="Spatafora J.W."/>
            <person name="Tedersoo L."/>
            <person name="Vaario L.M."/>
            <person name="Yamada A."/>
            <person name="Yan M."/>
            <person name="Wang P."/>
            <person name="Xu J."/>
            <person name="Bruns T."/>
            <person name="Baldrian P."/>
            <person name="Vilgalys R."/>
            <person name="Dunand C."/>
            <person name="Henrissat B."/>
            <person name="Grigoriev I.V."/>
            <person name="Hibbett D."/>
            <person name="Nagy L.G."/>
            <person name="Martin F.M."/>
        </authorList>
    </citation>
    <scope>NUCLEOTIDE SEQUENCE</scope>
    <source>
        <strain evidence="9">UH-Tt-Lm1</strain>
    </source>
</reference>
<evidence type="ECO:0000256" key="3">
    <source>
        <dbReference type="ARBA" id="ARBA00023015"/>
    </source>
</evidence>
<keyword evidence="6" id="KW-0539">Nucleus</keyword>
<dbReference type="AlphaFoldDB" id="A0A9P6HKU2"/>
<keyword evidence="2" id="KW-0862">Zinc</keyword>
<evidence type="ECO:0000313" key="9">
    <source>
        <dbReference type="EMBL" id="KAF9788236.1"/>
    </source>
</evidence>
<keyword evidence="5" id="KW-0804">Transcription</keyword>
<dbReference type="GO" id="GO:0000981">
    <property type="term" value="F:DNA-binding transcription factor activity, RNA polymerase II-specific"/>
    <property type="evidence" value="ECO:0007669"/>
    <property type="project" value="InterPro"/>
</dbReference>
<comment type="caution">
    <text evidence="9">The sequence shown here is derived from an EMBL/GenBank/DDBJ whole genome shotgun (WGS) entry which is preliminary data.</text>
</comment>
<keyword evidence="10" id="KW-1185">Reference proteome</keyword>
<evidence type="ECO:0000313" key="10">
    <source>
        <dbReference type="Proteomes" id="UP000736335"/>
    </source>
</evidence>
<dbReference type="InterPro" id="IPR050335">
    <property type="entry name" value="ERT1_acuK_gluconeogen_tf"/>
</dbReference>
<sequence length="319" mass="34515">MSANGEQAAAHKQQQSPPAPMQPPSQSSEHIHPPAFVQLAPHPGAYALPPGAFSPVFFGHPNPEGMVNHDPNVPQYMPYTQMMYVYPPPIPGQAPPFPHPGVPQPTAVGKQKRKQVKMACTNCASACKKCDDGRPCQRCIRSNLASTCKDGVRKERKRGIKRGPYKRRNKPPSDDEADVPREQASIPPTLPEGYFPYFLPPPGYFQGAEGQNGAPPVQVPFYPYHHPLTPFPYSAGIPMPFMQPLSGQPGPSHNPIEAPQPPSAKGKRQRSSTDELSTSKKSKTDDQRASGTPDSEGNDVTPSGTEPAAQPSEPPSSDR</sequence>
<dbReference type="OrthoDB" id="5575144at2759"/>
<organism evidence="9 10">
    <name type="scientific">Thelephora terrestris</name>
    <dbReference type="NCBI Taxonomy" id="56493"/>
    <lineage>
        <taxon>Eukaryota</taxon>
        <taxon>Fungi</taxon>
        <taxon>Dikarya</taxon>
        <taxon>Basidiomycota</taxon>
        <taxon>Agaricomycotina</taxon>
        <taxon>Agaricomycetes</taxon>
        <taxon>Thelephorales</taxon>
        <taxon>Thelephoraceae</taxon>
        <taxon>Thelephora</taxon>
    </lineage>
</organism>